<name>A0AAV3X3Q1_9CYAN</name>
<accession>A0AAV3X3Q1</accession>
<evidence type="ECO:0000313" key="1">
    <source>
        <dbReference type="EMBL" id="GET36878.1"/>
    </source>
</evidence>
<reference evidence="1" key="1">
    <citation type="submission" date="2019-10" db="EMBL/GenBank/DDBJ databases">
        <title>Draft genome sequece of Microseira wollei NIES-4236.</title>
        <authorList>
            <person name="Yamaguchi H."/>
            <person name="Suzuki S."/>
            <person name="Kawachi M."/>
        </authorList>
    </citation>
    <scope>NUCLEOTIDE SEQUENCE</scope>
    <source>
        <strain evidence="1">NIES-4236</strain>
    </source>
</reference>
<dbReference type="EMBL" id="BLAY01000019">
    <property type="protein sequence ID" value="GET36878.1"/>
    <property type="molecule type" value="Genomic_DNA"/>
</dbReference>
<sequence length="127" mass="14423">MGVSALYINLDAAAVSLRRDFLPFTPTWSKQVFNRWVERLQRRSRKRGKWDLLRFSVTRRGSWLAYSSYQLTCGRGDTWGDGITPIEAAHLAGAENLVVEGVRHSPRSPGIWYGSPEILPAWVSYLA</sequence>
<evidence type="ECO:0000313" key="2">
    <source>
        <dbReference type="Proteomes" id="UP001050975"/>
    </source>
</evidence>
<dbReference type="PANTHER" id="PTHR47909:SF2">
    <property type="entry name" value="GPI INOSITOL-DEACYLASE"/>
    <property type="match status" value="1"/>
</dbReference>
<proteinExistence type="predicted"/>
<dbReference type="Proteomes" id="UP001050975">
    <property type="component" value="Unassembled WGS sequence"/>
</dbReference>
<keyword evidence="2" id="KW-1185">Reference proteome</keyword>
<organism evidence="1 2">
    <name type="scientific">Microseira wollei NIES-4236</name>
    <dbReference type="NCBI Taxonomy" id="2530354"/>
    <lineage>
        <taxon>Bacteria</taxon>
        <taxon>Bacillati</taxon>
        <taxon>Cyanobacteriota</taxon>
        <taxon>Cyanophyceae</taxon>
        <taxon>Oscillatoriophycideae</taxon>
        <taxon>Aerosakkonematales</taxon>
        <taxon>Aerosakkonemataceae</taxon>
        <taxon>Microseira</taxon>
    </lineage>
</organism>
<gene>
    <name evidence="1" type="ORF">MiSe_16300</name>
</gene>
<comment type="caution">
    <text evidence="1">The sequence shown here is derived from an EMBL/GenBank/DDBJ whole genome shotgun (WGS) entry which is preliminary data.</text>
</comment>
<protein>
    <submittedName>
        <fullName evidence="1">Uncharacterized protein</fullName>
    </submittedName>
</protein>
<dbReference type="AlphaFoldDB" id="A0AAV3X3Q1"/>
<dbReference type="PANTHER" id="PTHR47909">
    <property type="entry name" value="ALPHA/BETA-HYDROLASES SUPERFAMILY PROTEIN"/>
    <property type="match status" value="1"/>
</dbReference>